<keyword evidence="7" id="KW-0106">Calcium</keyword>
<evidence type="ECO:0000313" key="13">
    <source>
        <dbReference type="Proteomes" id="UP000087171"/>
    </source>
</evidence>
<dbReference type="GO" id="GO:0009738">
    <property type="term" value="P:abscisic acid-activated signaling pathway"/>
    <property type="evidence" value="ECO:0007669"/>
    <property type="project" value="UniProtKB-KW"/>
</dbReference>
<organism evidence="13 14">
    <name type="scientific">Cicer arietinum</name>
    <name type="common">Chickpea</name>
    <name type="synonym">Garbanzo</name>
    <dbReference type="NCBI Taxonomy" id="3827"/>
    <lineage>
        <taxon>Eukaryota</taxon>
        <taxon>Viridiplantae</taxon>
        <taxon>Streptophyta</taxon>
        <taxon>Embryophyta</taxon>
        <taxon>Tracheophyta</taxon>
        <taxon>Spermatophyta</taxon>
        <taxon>Magnoliopsida</taxon>
        <taxon>eudicotyledons</taxon>
        <taxon>Gunneridae</taxon>
        <taxon>Pentapetalae</taxon>
        <taxon>rosids</taxon>
        <taxon>fabids</taxon>
        <taxon>Fabales</taxon>
        <taxon>Fabaceae</taxon>
        <taxon>Papilionoideae</taxon>
        <taxon>50 kb inversion clade</taxon>
        <taxon>NPAAA clade</taxon>
        <taxon>Hologalegina</taxon>
        <taxon>IRL clade</taxon>
        <taxon>Cicereae</taxon>
        <taxon>Cicer</taxon>
    </lineage>
</organism>
<evidence type="ECO:0000259" key="12">
    <source>
        <dbReference type="PROSITE" id="PS50004"/>
    </source>
</evidence>
<gene>
    <name evidence="14" type="primary">LOC101497615</name>
</gene>
<dbReference type="InterPro" id="IPR035892">
    <property type="entry name" value="C2_domain_sf"/>
</dbReference>
<dbReference type="GO" id="GO:0046872">
    <property type="term" value="F:metal ion binding"/>
    <property type="evidence" value="ECO:0007669"/>
    <property type="project" value="UniProtKB-KW"/>
</dbReference>
<evidence type="ECO:0000256" key="4">
    <source>
        <dbReference type="ARBA" id="ARBA00022475"/>
    </source>
</evidence>
<evidence type="ECO:0000256" key="2">
    <source>
        <dbReference type="ARBA" id="ARBA00004236"/>
    </source>
</evidence>
<dbReference type="PANTHER" id="PTHR45933:SF12">
    <property type="entry name" value="PROTEIN C2-DOMAIN ABA-RELATED 9"/>
    <property type="match status" value="1"/>
</dbReference>
<evidence type="ECO:0000256" key="5">
    <source>
        <dbReference type="ARBA" id="ARBA00022682"/>
    </source>
</evidence>
<keyword evidence="9" id="KW-0472">Membrane</keyword>
<dbReference type="Pfam" id="PF00168">
    <property type="entry name" value="C2"/>
    <property type="match status" value="1"/>
</dbReference>
<dbReference type="GO" id="GO:0005886">
    <property type="term" value="C:plasma membrane"/>
    <property type="evidence" value="ECO:0007669"/>
    <property type="project" value="UniProtKB-SubCell"/>
</dbReference>
<evidence type="ECO:0000256" key="3">
    <source>
        <dbReference type="ARBA" id="ARBA00022468"/>
    </source>
</evidence>
<keyword evidence="5" id="KW-0938">Abscisic acid signaling pathway</keyword>
<keyword evidence="6" id="KW-0479">Metal-binding</keyword>
<reference evidence="14" key="2">
    <citation type="submission" date="2025-08" db="UniProtKB">
        <authorList>
            <consortium name="RefSeq"/>
        </authorList>
    </citation>
    <scope>IDENTIFICATION</scope>
    <source>
        <tissue evidence="14">Etiolated seedlings</tissue>
    </source>
</reference>
<keyword evidence="13" id="KW-1185">Reference proteome</keyword>
<dbReference type="SUPFAM" id="SSF49562">
    <property type="entry name" value="C2 domain (Calcium/lipid-binding domain, CaLB)"/>
    <property type="match status" value="1"/>
</dbReference>
<dbReference type="OrthoDB" id="73919at2759"/>
<evidence type="ECO:0000256" key="11">
    <source>
        <dbReference type="ARBA" id="ARBA00024037"/>
    </source>
</evidence>
<dbReference type="GeneID" id="101497615"/>
<dbReference type="GO" id="GO:0005096">
    <property type="term" value="F:GTPase activator activity"/>
    <property type="evidence" value="ECO:0007669"/>
    <property type="project" value="UniProtKB-KW"/>
</dbReference>
<evidence type="ECO:0000256" key="8">
    <source>
        <dbReference type="ARBA" id="ARBA00023121"/>
    </source>
</evidence>
<accession>A0A1S2Y3L2</accession>
<keyword evidence="3" id="KW-0343">GTPase activation</keyword>
<dbReference type="InterPro" id="IPR000008">
    <property type="entry name" value="C2_dom"/>
</dbReference>
<evidence type="ECO:0000256" key="10">
    <source>
        <dbReference type="ARBA" id="ARBA00023242"/>
    </source>
</evidence>
<dbReference type="RefSeq" id="XP_004498288.1">
    <property type="nucleotide sequence ID" value="XM_004498231.3"/>
</dbReference>
<dbReference type="GO" id="GO:0005634">
    <property type="term" value="C:nucleus"/>
    <property type="evidence" value="ECO:0007669"/>
    <property type="project" value="UniProtKB-SubCell"/>
</dbReference>
<dbReference type="eggNOG" id="KOG1030">
    <property type="taxonomic scope" value="Eukaryota"/>
</dbReference>
<feature type="domain" description="C2" evidence="12">
    <location>
        <begin position="1"/>
        <end position="104"/>
    </location>
</feature>
<comment type="similarity">
    <text evidence="11">Belongs to the plant CAR protein family.</text>
</comment>
<keyword evidence="4" id="KW-1003">Cell membrane</keyword>
<keyword evidence="8" id="KW-0446">Lipid-binding</keyword>
<dbReference type="Gene3D" id="2.60.40.150">
    <property type="entry name" value="C2 domain"/>
    <property type="match status" value="1"/>
</dbReference>
<comment type="subcellular location">
    <subcellularLocation>
        <location evidence="2">Cell membrane</location>
    </subcellularLocation>
    <subcellularLocation>
        <location evidence="1">Nucleus</location>
    </subcellularLocation>
</comment>
<evidence type="ECO:0000256" key="1">
    <source>
        <dbReference type="ARBA" id="ARBA00004123"/>
    </source>
</evidence>
<dbReference type="InterPro" id="IPR044562">
    <property type="entry name" value="CAR1-11"/>
</dbReference>
<dbReference type="PaxDb" id="3827-XP_004498288.1"/>
<dbReference type="CDD" id="cd04038">
    <property type="entry name" value="C2_ArfGAP"/>
    <property type="match status" value="1"/>
</dbReference>
<reference evidence="13" key="1">
    <citation type="journal article" date="2013" name="Nat. Biotechnol.">
        <title>Draft genome sequence of chickpea (Cicer arietinum) provides a resource for trait improvement.</title>
        <authorList>
            <person name="Varshney R.K."/>
            <person name="Song C."/>
            <person name="Saxena R.K."/>
            <person name="Azam S."/>
            <person name="Yu S."/>
            <person name="Sharpe A.G."/>
            <person name="Cannon S."/>
            <person name="Baek J."/>
            <person name="Rosen B.D."/>
            <person name="Tar'an B."/>
            <person name="Millan T."/>
            <person name="Zhang X."/>
            <person name="Ramsay L.D."/>
            <person name="Iwata A."/>
            <person name="Wang Y."/>
            <person name="Nelson W."/>
            <person name="Farmer A.D."/>
            <person name="Gaur P.M."/>
            <person name="Soderlund C."/>
            <person name="Penmetsa R.V."/>
            <person name="Xu C."/>
            <person name="Bharti A.K."/>
            <person name="He W."/>
            <person name="Winter P."/>
            <person name="Zhao S."/>
            <person name="Hane J.K."/>
            <person name="Carrasquilla-Garcia N."/>
            <person name="Condie J.A."/>
            <person name="Upadhyaya H.D."/>
            <person name="Luo M.C."/>
            <person name="Thudi M."/>
            <person name="Gowda C.L."/>
            <person name="Singh N.P."/>
            <person name="Lichtenzveig J."/>
            <person name="Gali K.K."/>
            <person name="Rubio J."/>
            <person name="Nadarajan N."/>
            <person name="Dolezel J."/>
            <person name="Bansal K.C."/>
            <person name="Xu X."/>
            <person name="Edwards D."/>
            <person name="Zhang G."/>
            <person name="Kahl G."/>
            <person name="Gil J."/>
            <person name="Singh K.B."/>
            <person name="Datta S.K."/>
            <person name="Jackson S.A."/>
            <person name="Wang J."/>
            <person name="Cook D.R."/>
        </authorList>
    </citation>
    <scope>NUCLEOTIDE SEQUENCE [LARGE SCALE GENOMIC DNA]</scope>
    <source>
        <strain evidence="13">cv. CDC Frontier</strain>
    </source>
</reference>
<dbReference type="Proteomes" id="UP000087171">
    <property type="component" value="Chromosome Ca4"/>
</dbReference>
<keyword evidence="10" id="KW-0539">Nucleus</keyword>
<dbReference type="SMART" id="SM00239">
    <property type="entry name" value="C2"/>
    <property type="match status" value="1"/>
</dbReference>
<dbReference type="KEGG" id="cam:101497615"/>
<evidence type="ECO:0000256" key="6">
    <source>
        <dbReference type="ARBA" id="ARBA00022723"/>
    </source>
</evidence>
<name>A0A1S2Y3L2_CICAR</name>
<proteinExistence type="inferred from homology"/>
<evidence type="ECO:0000256" key="7">
    <source>
        <dbReference type="ARBA" id="ARBA00022837"/>
    </source>
</evidence>
<dbReference type="PANTHER" id="PTHR45933">
    <property type="entry name" value="PROTEIN C2-DOMAIN ABA-RELATED 4"/>
    <property type="match status" value="1"/>
</dbReference>
<sequence>MDNNILGLLKLRIKRGIDLAIRDTNSSDPYVVVNMGEQKLKTRVVKNNCNPEWNEELTLSIRDVKTPIHLTVYDKDTFSVDDKMGNADVDLKPYVECVQMKLSSLPNGCAIKRIIPNRTNCLAEESSCVWKNGSIVQEMILRLKNVESGELVVEIEWVDVPGCRGLLGIQL</sequence>
<evidence type="ECO:0000313" key="14">
    <source>
        <dbReference type="RefSeq" id="XP_004498288.1"/>
    </source>
</evidence>
<evidence type="ECO:0000256" key="9">
    <source>
        <dbReference type="ARBA" id="ARBA00023136"/>
    </source>
</evidence>
<protein>
    <submittedName>
        <fullName evidence="14">Protein C2-DOMAIN ABA-RELATED 9-like</fullName>
    </submittedName>
</protein>
<dbReference type="GO" id="GO:0008289">
    <property type="term" value="F:lipid binding"/>
    <property type="evidence" value="ECO:0007669"/>
    <property type="project" value="UniProtKB-KW"/>
</dbReference>
<dbReference type="PROSITE" id="PS50004">
    <property type="entry name" value="C2"/>
    <property type="match status" value="1"/>
</dbReference>
<dbReference type="AlphaFoldDB" id="A0A1S2Y3L2"/>